<keyword evidence="3 10" id="KW-0997">Cell inner membrane</keyword>
<feature type="binding site" evidence="10">
    <location>
        <position position="42"/>
    </location>
    <ligand>
        <name>Mn(2+)</name>
        <dbReference type="ChEBI" id="CHEBI:29035"/>
        <label>2</label>
    </ligand>
</feature>
<dbReference type="InterPro" id="IPR010138">
    <property type="entry name" value="UDP-diacylglucosamine_Hdrlase"/>
</dbReference>
<feature type="binding site" evidence="10">
    <location>
        <position position="42"/>
    </location>
    <ligand>
        <name>Mn(2+)</name>
        <dbReference type="ChEBI" id="CHEBI:29035"/>
        <label>1</label>
    </ligand>
</feature>
<protein>
    <recommendedName>
        <fullName evidence="10">UDP-2,3-diacylglucosamine hydrolase</fullName>
        <ecNumber evidence="10">3.6.1.54</ecNumber>
    </recommendedName>
    <alternativeName>
        <fullName evidence="10">UDP-2,3-diacylglucosamine diphosphatase</fullName>
    </alternativeName>
</protein>
<organism evidence="12 13">
    <name type="scientific">Methylomonas koyamae</name>
    <dbReference type="NCBI Taxonomy" id="702114"/>
    <lineage>
        <taxon>Bacteria</taxon>
        <taxon>Pseudomonadati</taxon>
        <taxon>Pseudomonadota</taxon>
        <taxon>Gammaproteobacteria</taxon>
        <taxon>Methylococcales</taxon>
        <taxon>Methylococcaceae</taxon>
        <taxon>Methylomonas</taxon>
    </lineage>
</organism>
<dbReference type="Pfam" id="PF00149">
    <property type="entry name" value="Metallophos"/>
    <property type="match status" value="1"/>
</dbReference>
<feature type="binding site" evidence="10">
    <location>
        <position position="168"/>
    </location>
    <ligand>
        <name>substrate</name>
    </ligand>
</feature>
<comment type="cofactor">
    <cofactor evidence="10">
        <name>Mn(2+)</name>
        <dbReference type="ChEBI" id="CHEBI:29035"/>
    </cofactor>
    <text evidence="10">Binds 2 Mn(2+) ions per subunit in a binuclear metal center.</text>
</comment>
<feature type="binding site" evidence="10">
    <location>
        <position position="123"/>
    </location>
    <ligand>
        <name>substrate</name>
    </ligand>
</feature>
<accession>A0A177NNF7</accession>
<feature type="domain" description="Calcineurin-like phosphoesterase" evidence="11">
    <location>
        <begin position="4"/>
        <end position="200"/>
    </location>
</feature>
<feature type="binding site" evidence="10">
    <location>
        <position position="198"/>
    </location>
    <ligand>
        <name>Mn(2+)</name>
        <dbReference type="ChEBI" id="CHEBI:29035"/>
        <label>1</label>
    </ligand>
</feature>
<evidence type="ECO:0000256" key="7">
    <source>
        <dbReference type="ARBA" id="ARBA00023098"/>
    </source>
</evidence>
<evidence type="ECO:0000256" key="4">
    <source>
        <dbReference type="ARBA" id="ARBA00022556"/>
    </source>
</evidence>
<dbReference type="PANTHER" id="PTHR34990:SF1">
    <property type="entry name" value="UDP-2,3-DIACYLGLUCOSAMINE HYDROLASE"/>
    <property type="match status" value="1"/>
</dbReference>
<reference evidence="12 13" key="1">
    <citation type="submission" date="2016-03" db="EMBL/GenBank/DDBJ databases">
        <authorList>
            <person name="Ploux O."/>
        </authorList>
    </citation>
    <scope>NUCLEOTIDE SEQUENCE [LARGE SCALE GENOMIC DNA]</scope>
    <source>
        <strain evidence="12 13">R-45378</strain>
    </source>
</reference>
<dbReference type="OrthoDB" id="9783283at2"/>
<evidence type="ECO:0000259" key="11">
    <source>
        <dbReference type="Pfam" id="PF00149"/>
    </source>
</evidence>
<comment type="catalytic activity">
    <reaction evidence="10">
        <text>UDP-2-N,3-O-bis[(3R)-3-hydroxytetradecanoyl]-alpha-D-glucosamine + H2O = 2-N,3-O-bis[(3R)-3-hydroxytetradecanoyl]-alpha-D-glucosaminyl 1-phosphate + UMP + 2 H(+)</text>
        <dbReference type="Rhea" id="RHEA:25213"/>
        <dbReference type="ChEBI" id="CHEBI:15377"/>
        <dbReference type="ChEBI" id="CHEBI:15378"/>
        <dbReference type="ChEBI" id="CHEBI:57865"/>
        <dbReference type="ChEBI" id="CHEBI:57957"/>
        <dbReference type="ChEBI" id="CHEBI:78847"/>
        <dbReference type="EC" id="3.6.1.54"/>
    </reaction>
</comment>
<feature type="binding site" evidence="10">
    <location>
        <position position="115"/>
    </location>
    <ligand>
        <name>Mn(2+)</name>
        <dbReference type="ChEBI" id="CHEBI:29035"/>
        <label>2</label>
    </ligand>
</feature>
<feature type="binding site" evidence="10">
    <location>
        <position position="161"/>
    </location>
    <ligand>
        <name>substrate</name>
    </ligand>
</feature>
<dbReference type="PANTHER" id="PTHR34990">
    <property type="entry name" value="UDP-2,3-DIACYLGLUCOSAMINE HYDROLASE-RELATED"/>
    <property type="match status" value="1"/>
</dbReference>
<dbReference type="EMBL" id="LUUJ01000057">
    <property type="protein sequence ID" value="OAI18550.1"/>
    <property type="molecule type" value="Genomic_DNA"/>
</dbReference>
<keyword evidence="5 10" id="KW-0479">Metal-binding</keyword>
<feature type="binding site" evidence="10">
    <location>
        <position position="196"/>
    </location>
    <ligand>
        <name>substrate</name>
    </ligand>
</feature>
<dbReference type="EC" id="3.6.1.54" evidence="10"/>
<evidence type="ECO:0000256" key="6">
    <source>
        <dbReference type="ARBA" id="ARBA00022801"/>
    </source>
</evidence>
<keyword evidence="9 10" id="KW-0464">Manganese</keyword>
<dbReference type="NCBIfam" id="TIGR01854">
    <property type="entry name" value="lipid_A_lpxH"/>
    <property type="match status" value="1"/>
</dbReference>
<dbReference type="GO" id="GO:0019897">
    <property type="term" value="C:extrinsic component of plasma membrane"/>
    <property type="evidence" value="ECO:0007669"/>
    <property type="project" value="UniProtKB-UniRule"/>
</dbReference>
<keyword evidence="4 10" id="KW-0441">Lipid A biosynthesis</keyword>
<keyword evidence="2 10" id="KW-0444">Lipid biosynthesis</keyword>
<dbReference type="UniPathway" id="UPA00359">
    <property type="reaction ID" value="UER00480"/>
</dbReference>
<comment type="pathway">
    <text evidence="10">Glycolipid biosynthesis; lipid IV(A) biosynthesis; lipid IV(A) from (3R)-3-hydroxytetradecanoyl-[acyl-carrier-protein] and UDP-N-acetyl-alpha-D-glucosamine: step 4/6.</text>
</comment>
<evidence type="ECO:0000313" key="12">
    <source>
        <dbReference type="EMBL" id="OAI18550.1"/>
    </source>
</evidence>
<keyword evidence="6 10" id="KW-0378">Hydrolase</keyword>
<dbReference type="CDD" id="cd07398">
    <property type="entry name" value="MPP_YbbF-LpxH"/>
    <property type="match status" value="1"/>
</dbReference>
<evidence type="ECO:0000256" key="1">
    <source>
        <dbReference type="ARBA" id="ARBA00022475"/>
    </source>
</evidence>
<dbReference type="NCBIfam" id="NF003743">
    <property type="entry name" value="PRK05340.1"/>
    <property type="match status" value="1"/>
</dbReference>
<feature type="binding site" evidence="10">
    <location>
        <position position="196"/>
    </location>
    <ligand>
        <name>Mn(2+)</name>
        <dbReference type="ChEBI" id="CHEBI:29035"/>
        <label>2</label>
    </ligand>
</feature>
<dbReference type="GO" id="GO:0030145">
    <property type="term" value="F:manganese ion binding"/>
    <property type="evidence" value="ECO:0007669"/>
    <property type="project" value="UniProtKB-UniRule"/>
</dbReference>
<dbReference type="HAMAP" id="MF_00575">
    <property type="entry name" value="LpxH"/>
    <property type="match status" value="1"/>
</dbReference>
<feature type="binding site" evidence="10">
    <location>
        <position position="9"/>
    </location>
    <ligand>
        <name>Mn(2+)</name>
        <dbReference type="ChEBI" id="CHEBI:29035"/>
        <label>1</label>
    </ligand>
</feature>
<dbReference type="RefSeq" id="WP_064039948.1">
    <property type="nucleotide sequence ID" value="NZ_LUUJ01000057.1"/>
</dbReference>
<feature type="binding site" evidence="10">
    <location>
        <begin position="80"/>
        <end position="81"/>
    </location>
    <ligand>
        <name>substrate</name>
    </ligand>
</feature>
<comment type="caution">
    <text evidence="12">The sequence shown here is derived from an EMBL/GenBank/DDBJ whole genome shotgun (WGS) entry which is preliminary data.</text>
</comment>
<feature type="binding site" evidence="10">
    <location>
        <position position="80"/>
    </location>
    <ligand>
        <name>Mn(2+)</name>
        <dbReference type="ChEBI" id="CHEBI:29035"/>
        <label>2</label>
    </ligand>
</feature>
<comment type="similarity">
    <text evidence="10">Belongs to the LpxH family.</text>
</comment>
<keyword evidence="8 10" id="KW-0472">Membrane</keyword>
<dbReference type="GO" id="GO:0009245">
    <property type="term" value="P:lipid A biosynthetic process"/>
    <property type="evidence" value="ECO:0007669"/>
    <property type="project" value="UniProtKB-UniRule"/>
</dbReference>
<dbReference type="InterPro" id="IPR004843">
    <property type="entry name" value="Calcineurin-like_PHP"/>
</dbReference>
<evidence type="ECO:0000256" key="2">
    <source>
        <dbReference type="ARBA" id="ARBA00022516"/>
    </source>
</evidence>
<feature type="binding site" evidence="10">
    <location>
        <position position="11"/>
    </location>
    <ligand>
        <name>Mn(2+)</name>
        <dbReference type="ChEBI" id="CHEBI:29035"/>
        <label>1</label>
    </ligand>
</feature>
<sequence>MKDILFISDLHLALEKPEILRRFFHFLRQRASTAQALYILGDLFDAWIGDDDNTRPARDIKRELKQLTASGVKVFIQQGNRDFLLGKAFCTDTGVSLLGDFAVIELDGQRVLLTHGDLLCSDDLAYQAFRIKSRSREWQDAVLRKPVWLRLIAARWYRLRSYFHKREKSYEIMDVNQDTVIAAMREYDCRILVHGHTHRPGFHEFMLDGFPVKRYVLADWRPESAGLLCWKNSGFIEENIEAKNPAARR</sequence>
<dbReference type="Gene3D" id="3.60.21.10">
    <property type="match status" value="1"/>
</dbReference>
<dbReference type="InterPro" id="IPR029052">
    <property type="entry name" value="Metallo-depent_PP-like"/>
</dbReference>
<evidence type="ECO:0000313" key="13">
    <source>
        <dbReference type="Proteomes" id="UP000077857"/>
    </source>
</evidence>
<keyword evidence="1 10" id="KW-1003">Cell membrane</keyword>
<evidence type="ECO:0000256" key="5">
    <source>
        <dbReference type="ARBA" id="ARBA00022723"/>
    </source>
</evidence>
<dbReference type="GO" id="GO:0005737">
    <property type="term" value="C:cytoplasm"/>
    <property type="evidence" value="ECO:0007669"/>
    <property type="project" value="InterPro"/>
</dbReference>
<evidence type="ECO:0000256" key="3">
    <source>
        <dbReference type="ARBA" id="ARBA00022519"/>
    </source>
</evidence>
<dbReference type="Proteomes" id="UP000077857">
    <property type="component" value="Unassembled WGS sequence"/>
</dbReference>
<dbReference type="InterPro" id="IPR043461">
    <property type="entry name" value="LpxH-like"/>
</dbReference>
<comment type="subcellular location">
    <subcellularLocation>
        <location evidence="10">Cell inner membrane</location>
        <topology evidence="10">Peripheral membrane protein</topology>
        <orientation evidence="10">Cytoplasmic side</orientation>
    </subcellularLocation>
</comment>
<keyword evidence="7 10" id="KW-0443">Lipid metabolism</keyword>
<dbReference type="GO" id="GO:0008758">
    <property type="term" value="F:UDP-2,3-diacylglucosamine hydrolase activity"/>
    <property type="evidence" value="ECO:0007669"/>
    <property type="project" value="UniProtKB-UniRule"/>
</dbReference>
<gene>
    <name evidence="10" type="primary">lpxH</name>
    <name evidence="12" type="ORF">A1507_09350</name>
</gene>
<evidence type="ECO:0000256" key="10">
    <source>
        <dbReference type="HAMAP-Rule" id="MF_00575"/>
    </source>
</evidence>
<evidence type="ECO:0000256" key="8">
    <source>
        <dbReference type="ARBA" id="ARBA00023136"/>
    </source>
</evidence>
<proteinExistence type="inferred from homology"/>
<dbReference type="AlphaFoldDB" id="A0A177NNF7"/>
<dbReference type="SUPFAM" id="SSF56300">
    <property type="entry name" value="Metallo-dependent phosphatases"/>
    <property type="match status" value="1"/>
</dbReference>
<feature type="binding site" evidence="10">
    <location>
        <position position="165"/>
    </location>
    <ligand>
        <name>substrate</name>
    </ligand>
</feature>
<comment type="function">
    <text evidence="10">Hydrolyzes the pyrophosphate bond of UDP-2,3-diacylglucosamine to yield 2,3-diacylglucosamine 1-phosphate (lipid X) and UMP by catalyzing the attack of water at the alpha-P atom. Involved in the biosynthesis of lipid A, a phosphorylated glycolipid that anchors the lipopolysaccharide to the outer membrane of the cell.</text>
</comment>
<name>A0A177NNF7_9GAMM</name>
<evidence type="ECO:0000256" key="9">
    <source>
        <dbReference type="ARBA" id="ARBA00023211"/>
    </source>
</evidence>